<keyword evidence="6 9" id="KW-1133">Transmembrane helix</keyword>
<evidence type="ECO:0000256" key="4">
    <source>
        <dbReference type="ARBA" id="ARBA00022692"/>
    </source>
</evidence>
<accession>A0A177AY58</accession>
<sequence>MPSIFGNSNAGDSNTGVIGDIAKATTFNWSTRIKGFLICAGIGFAISILSCFVLSLCFIINCLTVFAVLYSIGNVVCISSTCFLMGPLKQLKKMFKPERLLATCVMLV</sequence>
<evidence type="ECO:0000256" key="8">
    <source>
        <dbReference type="ARBA" id="ARBA00025800"/>
    </source>
</evidence>
<dbReference type="OrthoDB" id="73614at2759"/>
<dbReference type="GO" id="GO:0005737">
    <property type="term" value="C:cytoplasm"/>
    <property type="evidence" value="ECO:0007669"/>
    <property type="project" value="UniProtKB-ARBA"/>
</dbReference>
<dbReference type="Proteomes" id="UP000078046">
    <property type="component" value="Unassembled WGS sequence"/>
</dbReference>
<dbReference type="GO" id="GO:0015031">
    <property type="term" value="P:protein transport"/>
    <property type="evidence" value="ECO:0007669"/>
    <property type="project" value="UniProtKB-KW"/>
</dbReference>
<name>A0A177AY58_9BILA</name>
<dbReference type="PANTHER" id="PTHR23137">
    <property type="entry name" value="VESICLE TRANSPORT PROTEIN-RELATED"/>
    <property type="match status" value="1"/>
</dbReference>
<keyword evidence="3 9" id="KW-0813">Transport</keyword>
<proteinExistence type="inferred from homology"/>
<evidence type="ECO:0000313" key="10">
    <source>
        <dbReference type="EMBL" id="OAF66957.1"/>
    </source>
</evidence>
<dbReference type="EMBL" id="LWCA01000783">
    <property type="protein sequence ID" value="OAF66957.1"/>
    <property type="molecule type" value="Genomic_DNA"/>
</dbReference>
<evidence type="ECO:0000256" key="1">
    <source>
        <dbReference type="ARBA" id="ARBA00003566"/>
    </source>
</evidence>
<evidence type="ECO:0000256" key="2">
    <source>
        <dbReference type="ARBA" id="ARBA00004141"/>
    </source>
</evidence>
<comment type="subcellular location">
    <subcellularLocation>
        <location evidence="2 9">Membrane</location>
        <topology evidence="2 9">Multi-pass membrane protein</topology>
    </subcellularLocation>
</comment>
<organism evidence="10 11">
    <name type="scientific">Intoshia linei</name>
    <dbReference type="NCBI Taxonomy" id="1819745"/>
    <lineage>
        <taxon>Eukaryota</taxon>
        <taxon>Metazoa</taxon>
        <taxon>Spiralia</taxon>
        <taxon>Lophotrochozoa</taxon>
        <taxon>Mesozoa</taxon>
        <taxon>Orthonectida</taxon>
        <taxon>Rhopaluridae</taxon>
        <taxon>Intoshia</taxon>
    </lineage>
</organism>
<evidence type="ECO:0000256" key="9">
    <source>
        <dbReference type="RuleBase" id="RU363111"/>
    </source>
</evidence>
<feature type="transmembrane region" description="Helical" evidence="9">
    <location>
        <begin position="67"/>
        <end position="86"/>
    </location>
</feature>
<dbReference type="GO" id="GO:0016192">
    <property type="term" value="P:vesicle-mediated transport"/>
    <property type="evidence" value="ECO:0007669"/>
    <property type="project" value="InterPro"/>
</dbReference>
<keyword evidence="7 9" id="KW-0472">Membrane</keyword>
<keyword evidence="5 9" id="KW-0653">Protein transport</keyword>
<comment type="function">
    <text evidence="1 9">May be involved in fusion of retrograde transport vesicles derived from an endocytic compartment with the Golgi complex.</text>
</comment>
<dbReference type="AlphaFoldDB" id="A0A177AY58"/>
<evidence type="ECO:0000313" key="11">
    <source>
        <dbReference type="Proteomes" id="UP000078046"/>
    </source>
</evidence>
<keyword evidence="11" id="KW-1185">Reference proteome</keyword>
<protein>
    <recommendedName>
        <fullName evidence="9">Vesicle transport protein</fullName>
    </recommendedName>
</protein>
<gene>
    <name evidence="10" type="ORF">A3Q56_05314</name>
</gene>
<evidence type="ECO:0000256" key="3">
    <source>
        <dbReference type="ARBA" id="ARBA00022448"/>
    </source>
</evidence>
<evidence type="ECO:0000256" key="6">
    <source>
        <dbReference type="ARBA" id="ARBA00022989"/>
    </source>
</evidence>
<dbReference type="GO" id="GO:0016020">
    <property type="term" value="C:membrane"/>
    <property type="evidence" value="ECO:0007669"/>
    <property type="project" value="UniProtKB-SubCell"/>
</dbReference>
<comment type="caution">
    <text evidence="9">Lacks conserved residue(s) required for the propagation of feature annotation.</text>
</comment>
<comment type="similarity">
    <text evidence="8 9">Belongs to the SFT2 family.</text>
</comment>
<evidence type="ECO:0000256" key="7">
    <source>
        <dbReference type="ARBA" id="ARBA00023136"/>
    </source>
</evidence>
<reference evidence="10 11" key="1">
    <citation type="submission" date="2016-04" db="EMBL/GenBank/DDBJ databases">
        <title>The genome of Intoshia linei affirms orthonectids as highly simplified spiralians.</title>
        <authorList>
            <person name="Mikhailov K.V."/>
            <person name="Slusarev G.S."/>
            <person name="Nikitin M.A."/>
            <person name="Logacheva M.D."/>
            <person name="Penin A."/>
            <person name="Aleoshin V."/>
            <person name="Panchin Y.V."/>
        </authorList>
    </citation>
    <scope>NUCLEOTIDE SEQUENCE [LARGE SCALE GENOMIC DNA]</scope>
    <source>
        <strain evidence="10">Intl2013</strain>
        <tissue evidence="10">Whole animal</tissue>
    </source>
</reference>
<keyword evidence="4 9" id="KW-0812">Transmembrane</keyword>
<feature type="transmembrane region" description="Helical" evidence="9">
    <location>
        <begin position="36"/>
        <end position="61"/>
    </location>
</feature>
<dbReference type="InterPro" id="IPR011691">
    <property type="entry name" value="Vesicle_transpt_SFT2"/>
</dbReference>
<evidence type="ECO:0000256" key="5">
    <source>
        <dbReference type="ARBA" id="ARBA00022927"/>
    </source>
</evidence>
<comment type="caution">
    <text evidence="10">The sequence shown here is derived from an EMBL/GenBank/DDBJ whole genome shotgun (WGS) entry which is preliminary data.</text>
</comment>
<dbReference type="Pfam" id="PF04178">
    <property type="entry name" value="Got1"/>
    <property type="match status" value="1"/>
</dbReference>
<dbReference type="PANTHER" id="PTHR23137:SF6">
    <property type="entry name" value="VESICLE TRANSPORT PROTEIN"/>
    <property type="match status" value="1"/>
</dbReference>
<dbReference type="GO" id="GO:0012505">
    <property type="term" value="C:endomembrane system"/>
    <property type="evidence" value="ECO:0007669"/>
    <property type="project" value="UniProtKB-ARBA"/>
</dbReference>
<dbReference type="InterPro" id="IPR007305">
    <property type="entry name" value="Vesicle_transpt_Got1/SFT2"/>
</dbReference>